<evidence type="ECO:0000256" key="6">
    <source>
        <dbReference type="ARBA" id="ARBA00023136"/>
    </source>
</evidence>
<evidence type="ECO:0000256" key="1">
    <source>
        <dbReference type="ARBA" id="ARBA00004651"/>
    </source>
</evidence>
<keyword evidence="3" id="KW-1003">Cell membrane</keyword>
<keyword evidence="10" id="KW-1185">Reference proteome</keyword>
<feature type="transmembrane region" description="Helical" evidence="8">
    <location>
        <begin position="427"/>
        <end position="452"/>
    </location>
</feature>
<protein>
    <submittedName>
        <fullName evidence="9">Stimulated by retinoic acid gene 6 protein-like</fullName>
    </submittedName>
</protein>
<keyword evidence="4 8" id="KW-0812">Transmembrane</keyword>
<dbReference type="InterPro" id="IPR026612">
    <property type="entry name" value="STRA6-like"/>
</dbReference>
<reference evidence="9" key="1">
    <citation type="submission" date="2023-03" db="EMBL/GenBank/DDBJ databases">
        <authorList>
            <person name="Steffen K."/>
            <person name="Cardenas P."/>
        </authorList>
    </citation>
    <scope>NUCLEOTIDE SEQUENCE</scope>
</reference>
<feature type="transmembrane region" description="Helical" evidence="8">
    <location>
        <begin position="158"/>
        <end position="175"/>
    </location>
</feature>
<dbReference type="GO" id="GO:0034632">
    <property type="term" value="F:retinol transmembrane transporter activity"/>
    <property type="evidence" value="ECO:0007669"/>
    <property type="project" value="InterPro"/>
</dbReference>
<sequence length="634" mass="71323">AILRRRGFPKSSLCRVRSSSTPYPGVEESWLVQLSRQRICPVTLILLLSAIVILVVLSFSNRRKSVCLECCGGRPGLYSPVDLLHRGPHRLIYAVIFGAMSDQFLNLALHFSGGAFCTSDNPYRNTFCNVVVNNVLLVVLLCLLYGPLFACVNTPRPLLGHITGLLYLLFFIITIEMGRGLVYGGCEVQIDKEGVAILVMGFIPSYIFYVILLVWFSYEIVNDILVLKRGYGISPPCGKNAYLFKYTGYLLSKREELAKGRWQQLLSFFWIFEKGFRFPLRFLAPLIVMITINFKLFFVVVYAAYFVPPWTDVFIRSVTDIETGDTLAILSGFIAMGMCGVLLLQFVATVHKHLKLAAQGKFKFYKRTLPPHSSILAAALKYGGYQIGYFAWAWLIFWAVALILLVLISSVFVGLKHYPEYVGPKVFQLALTIAWIPIVLLAHKLVCKFAFLESDTGGRFLSVTNRNGFNCFSYFVFLYNGIVGFVAAIFRVLLGLLFGTLLLFRLDQNIMMDHFKFADLGHKIYLGFLYLEHTYNNPVANTFVALLTDGGDQEEKGDRSGLNRHCSKTYGTLSSQKGPGGRNRRIRNRWLVAYTLINNPGLIPLRASQMEAQGEGGAEVKEHYEPIVLIPGIH</sequence>
<evidence type="ECO:0000313" key="9">
    <source>
        <dbReference type="EMBL" id="CAI8020777.1"/>
    </source>
</evidence>
<dbReference type="PANTHER" id="PTHR21444:SF15">
    <property type="entry name" value="RECEPTOR FOR RETINOL UPTAKE STRA6"/>
    <property type="match status" value="1"/>
</dbReference>
<feature type="non-terminal residue" evidence="9">
    <location>
        <position position="1"/>
    </location>
</feature>
<keyword evidence="7" id="KW-0675">Receptor</keyword>
<gene>
    <name evidence="9" type="ORF">GBAR_LOCUS12395</name>
</gene>
<proteinExistence type="predicted"/>
<keyword evidence="6 8" id="KW-0472">Membrane</keyword>
<evidence type="ECO:0000313" key="10">
    <source>
        <dbReference type="Proteomes" id="UP001174909"/>
    </source>
</evidence>
<feature type="transmembrane region" description="Helical" evidence="8">
    <location>
        <begin position="39"/>
        <end position="59"/>
    </location>
</feature>
<comment type="subcellular location">
    <subcellularLocation>
        <location evidence="1">Cell membrane</location>
        <topology evidence="1">Multi-pass membrane protein</topology>
    </subcellularLocation>
</comment>
<dbReference type="PANTHER" id="PTHR21444">
    <property type="entry name" value="COILED-COIL DOMAIN-CONTAINING PROTEIN 180"/>
    <property type="match status" value="1"/>
</dbReference>
<comment type="caution">
    <text evidence="9">The sequence shown here is derived from an EMBL/GenBank/DDBJ whole genome shotgun (WGS) entry which is preliminary data.</text>
</comment>
<feature type="transmembrane region" description="Helical" evidence="8">
    <location>
        <begin position="472"/>
        <end position="504"/>
    </location>
</feature>
<dbReference type="AlphaFoldDB" id="A0AA35S2B1"/>
<feature type="transmembrane region" description="Helical" evidence="8">
    <location>
        <begin position="391"/>
        <end position="415"/>
    </location>
</feature>
<dbReference type="GO" id="GO:0005886">
    <property type="term" value="C:plasma membrane"/>
    <property type="evidence" value="ECO:0007669"/>
    <property type="project" value="UniProtKB-SubCell"/>
</dbReference>
<dbReference type="GO" id="GO:0038023">
    <property type="term" value="F:signaling receptor activity"/>
    <property type="evidence" value="ECO:0007669"/>
    <property type="project" value="InterPro"/>
</dbReference>
<feature type="transmembrane region" description="Helical" evidence="8">
    <location>
        <begin position="282"/>
        <end position="307"/>
    </location>
</feature>
<dbReference type="GO" id="GO:0071939">
    <property type="term" value="P:vitamin A import into cell"/>
    <property type="evidence" value="ECO:0007669"/>
    <property type="project" value="TreeGrafter"/>
</dbReference>
<evidence type="ECO:0000256" key="4">
    <source>
        <dbReference type="ARBA" id="ARBA00022692"/>
    </source>
</evidence>
<evidence type="ECO:0000256" key="8">
    <source>
        <dbReference type="SAM" id="Phobius"/>
    </source>
</evidence>
<evidence type="ECO:0000256" key="5">
    <source>
        <dbReference type="ARBA" id="ARBA00022989"/>
    </source>
</evidence>
<evidence type="ECO:0000256" key="2">
    <source>
        <dbReference type="ARBA" id="ARBA00022448"/>
    </source>
</evidence>
<feature type="transmembrane region" description="Helical" evidence="8">
    <location>
        <begin position="195"/>
        <end position="218"/>
    </location>
</feature>
<feature type="transmembrane region" description="Helical" evidence="8">
    <location>
        <begin position="327"/>
        <end position="348"/>
    </location>
</feature>
<organism evidence="9 10">
    <name type="scientific">Geodia barretti</name>
    <name type="common">Barrett's horny sponge</name>
    <dbReference type="NCBI Taxonomy" id="519541"/>
    <lineage>
        <taxon>Eukaryota</taxon>
        <taxon>Metazoa</taxon>
        <taxon>Porifera</taxon>
        <taxon>Demospongiae</taxon>
        <taxon>Heteroscleromorpha</taxon>
        <taxon>Tetractinellida</taxon>
        <taxon>Astrophorina</taxon>
        <taxon>Geodiidae</taxon>
        <taxon>Geodia</taxon>
    </lineage>
</organism>
<keyword evidence="2" id="KW-0813">Transport</keyword>
<name>A0AA35S2B1_GEOBA</name>
<dbReference type="Proteomes" id="UP001174909">
    <property type="component" value="Unassembled WGS sequence"/>
</dbReference>
<accession>A0AA35S2B1</accession>
<feature type="transmembrane region" description="Helical" evidence="8">
    <location>
        <begin position="91"/>
        <end position="111"/>
    </location>
</feature>
<dbReference type="EMBL" id="CASHTH010001847">
    <property type="protein sequence ID" value="CAI8020777.1"/>
    <property type="molecule type" value="Genomic_DNA"/>
</dbReference>
<dbReference type="Pfam" id="PF14752">
    <property type="entry name" value="RBP_receptor"/>
    <property type="match status" value="2"/>
</dbReference>
<evidence type="ECO:0000256" key="7">
    <source>
        <dbReference type="ARBA" id="ARBA00023170"/>
    </source>
</evidence>
<evidence type="ECO:0000256" key="3">
    <source>
        <dbReference type="ARBA" id="ARBA00022475"/>
    </source>
</evidence>
<keyword evidence="5 8" id="KW-1133">Transmembrane helix</keyword>
<feature type="transmembrane region" description="Helical" evidence="8">
    <location>
        <begin position="131"/>
        <end position="151"/>
    </location>
</feature>